<dbReference type="PANTHER" id="PTHR30427">
    <property type="entry name" value="TRANSCRIPTIONAL ACTIVATOR PROTEIN LYSR"/>
    <property type="match status" value="1"/>
</dbReference>
<dbReference type="Gene3D" id="1.10.10.10">
    <property type="entry name" value="Winged helix-like DNA-binding domain superfamily/Winged helix DNA-binding domain"/>
    <property type="match status" value="1"/>
</dbReference>
<accession>A0ABY9AP09</accession>
<dbReference type="Pfam" id="PF00126">
    <property type="entry name" value="HTH_1"/>
    <property type="match status" value="1"/>
</dbReference>
<dbReference type="RefSeq" id="WP_011793676.1">
    <property type="nucleotide sequence ID" value="NZ_CP023687.1"/>
</dbReference>
<evidence type="ECO:0000313" key="6">
    <source>
        <dbReference type="EMBL" id="WIY48543.1"/>
    </source>
</evidence>
<dbReference type="SUPFAM" id="SSF53850">
    <property type="entry name" value="Periplasmic binding protein-like II"/>
    <property type="match status" value="1"/>
</dbReference>
<dbReference type="PROSITE" id="PS50931">
    <property type="entry name" value="HTH_LYSR"/>
    <property type="match status" value="1"/>
</dbReference>
<dbReference type="Proteomes" id="UP001242732">
    <property type="component" value="Chromosome"/>
</dbReference>
<dbReference type="Gene3D" id="3.40.190.290">
    <property type="match status" value="1"/>
</dbReference>
<dbReference type="Pfam" id="PF03466">
    <property type="entry name" value="LysR_substrate"/>
    <property type="match status" value="1"/>
</dbReference>
<dbReference type="InterPro" id="IPR036388">
    <property type="entry name" value="WH-like_DNA-bd_sf"/>
</dbReference>
<evidence type="ECO:0000256" key="2">
    <source>
        <dbReference type="ARBA" id="ARBA00023015"/>
    </source>
</evidence>
<sequence length="315" mass="34191">MQFRLKQMDVFRAVMLTGTVKGAAAMLCQSQPAVSRSLAHTEQSLGLTLFQRTKGRLVPTPEAEALIEQVNPFFQHAIRINDFATSLRTASVGHLTVISSYCLSRGLVSRAVVRFMERHPKVQVQLRTSLLADMPKALLSEEADIAVAAVAMDHLQLQVQPLTEGRMVCVMQTGHPLAGADSVCFTDLAKHVVITPHPSIPFGQLLSAALERAGVSLDARVNVHNMDLACALVRAGAGLAIVDEFTVDGLDGMQGLATVALKEDVLIAPAVICSAHRAMRPCTESFLDALTEQAFMDRQRRSRVEREQKPCLSAT</sequence>
<dbReference type="SUPFAM" id="SSF46785">
    <property type="entry name" value="Winged helix' DNA-binding domain"/>
    <property type="match status" value="1"/>
</dbReference>
<reference evidence="6 7" key="1">
    <citation type="submission" date="2023-06" db="EMBL/GenBank/DDBJ databases">
        <authorList>
            <person name="Ham H."/>
            <person name="Park D.S."/>
        </authorList>
    </citation>
    <scope>NUCLEOTIDE SEQUENCE [LARGE SCALE GENOMIC DNA]</scope>
    <source>
        <strain evidence="6 7">KACC 17005</strain>
    </source>
</reference>
<proteinExistence type="inferred from homology"/>
<evidence type="ECO:0000256" key="1">
    <source>
        <dbReference type="ARBA" id="ARBA00009437"/>
    </source>
</evidence>
<evidence type="ECO:0000313" key="7">
    <source>
        <dbReference type="Proteomes" id="UP001242732"/>
    </source>
</evidence>
<keyword evidence="3" id="KW-0238">DNA-binding</keyword>
<keyword evidence="7" id="KW-1185">Reference proteome</keyword>
<dbReference type="InterPro" id="IPR000847">
    <property type="entry name" value="LysR_HTH_N"/>
</dbReference>
<keyword evidence="4" id="KW-0804">Transcription</keyword>
<keyword evidence="2" id="KW-0805">Transcription regulation</keyword>
<name>A0ABY9AP09_PARCI</name>
<dbReference type="EMBL" id="CP127363">
    <property type="protein sequence ID" value="WIY48543.1"/>
    <property type="molecule type" value="Genomic_DNA"/>
</dbReference>
<dbReference type="InterPro" id="IPR005119">
    <property type="entry name" value="LysR_subst-bd"/>
</dbReference>
<evidence type="ECO:0000256" key="4">
    <source>
        <dbReference type="ARBA" id="ARBA00023163"/>
    </source>
</evidence>
<organism evidence="6 7">
    <name type="scientific">Paracidovorax citrulli</name>
    <name type="common">Acidovorax citrulli</name>
    <dbReference type="NCBI Taxonomy" id="80869"/>
    <lineage>
        <taxon>Bacteria</taxon>
        <taxon>Pseudomonadati</taxon>
        <taxon>Pseudomonadota</taxon>
        <taxon>Betaproteobacteria</taxon>
        <taxon>Burkholderiales</taxon>
        <taxon>Comamonadaceae</taxon>
        <taxon>Paracidovorax</taxon>
    </lineage>
</organism>
<dbReference type="PANTHER" id="PTHR30427:SF1">
    <property type="entry name" value="TRANSCRIPTIONAL ACTIVATOR PROTEIN LYSR"/>
    <property type="match status" value="1"/>
</dbReference>
<gene>
    <name evidence="6" type="ORF">QRO08_22450</name>
</gene>
<evidence type="ECO:0000256" key="3">
    <source>
        <dbReference type="ARBA" id="ARBA00023125"/>
    </source>
</evidence>
<protein>
    <submittedName>
        <fullName evidence="6">LysR family transcriptional regulator</fullName>
    </submittedName>
</protein>
<comment type="similarity">
    <text evidence="1">Belongs to the LysR transcriptional regulatory family.</text>
</comment>
<feature type="domain" description="HTH lysR-type" evidence="5">
    <location>
        <begin position="3"/>
        <end position="60"/>
    </location>
</feature>
<evidence type="ECO:0000259" key="5">
    <source>
        <dbReference type="PROSITE" id="PS50931"/>
    </source>
</evidence>
<dbReference type="InterPro" id="IPR036390">
    <property type="entry name" value="WH_DNA-bd_sf"/>
</dbReference>